<proteinExistence type="predicted"/>
<dbReference type="AlphaFoldDB" id="A0A8J3IHT6"/>
<dbReference type="Proteomes" id="UP000612362">
    <property type="component" value="Unassembled WGS sequence"/>
</dbReference>
<evidence type="ECO:0000313" key="1">
    <source>
        <dbReference type="EMBL" id="GHO51414.1"/>
    </source>
</evidence>
<sequence>MLRFFTRFQLWKQRRQARQREKIWQKLLEQTEQALTKELEHGVTEYAYKVALVLLPLFPPGCAAQSQWQQTSEFREKASREEQEFADHFPQVIERLGTKKVQALFQAAFIYALIEEREGGKSCYR</sequence>
<organism evidence="1 2">
    <name type="scientific">Ktedonospora formicarum</name>
    <dbReference type="NCBI Taxonomy" id="2778364"/>
    <lineage>
        <taxon>Bacteria</taxon>
        <taxon>Bacillati</taxon>
        <taxon>Chloroflexota</taxon>
        <taxon>Ktedonobacteria</taxon>
        <taxon>Ktedonobacterales</taxon>
        <taxon>Ktedonobacteraceae</taxon>
        <taxon>Ktedonospora</taxon>
    </lineage>
</organism>
<reference evidence="1" key="1">
    <citation type="submission" date="2020-10" db="EMBL/GenBank/DDBJ databases">
        <title>Taxonomic study of unclassified bacteria belonging to the class Ktedonobacteria.</title>
        <authorList>
            <person name="Yabe S."/>
            <person name="Wang C.M."/>
            <person name="Zheng Y."/>
            <person name="Sakai Y."/>
            <person name="Cavaletti L."/>
            <person name="Monciardini P."/>
            <person name="Donadio S."/>
        </authorList>
    </citation>
    <scope>NUCLEOTIDE SEQUENCE</scope>
    <source>
        <strain evidence="1">SOSP1-1</strain>
    </source>
</reference>
<name>A0A8J3IHT6_9CHLR</name>
<gene>
    <name evidence="1" type="ORF">KSX_95770</name>
</gene>
<comment type="caution">
    <text evidence="1">The sequence shown here is derived from an EMBL/GenBank/DDBJ whole genome shotgun (WGS) entry which is preliminary data.</text>
</comment>
<evidence type="ECO:0000313" key="2">
    <source>
        <dbReference type="Proteomes" id="UP000612362"/>
    </source>
</evidence>
<dbReference type="RefSeq" id="WP_220200328.1">
    <property type="nucleotide sequence ID" value="NZ_BNJF01000012.1"/>
</dbReference>
<protein>
    <submittedName>
        <fullName evidence="1">Uncharacterized protein</fullName>
    </submittedName>
</protein>
<dbReference type="EMBL" id="BNJF01000012">
    <property type="protein sequence ID" value="GHO51414.1"/>
    <property type="molecule type" value="Genomic_DNA"/>
</dbReference>
<accession>A0A8J3IHT6</accession>
<keyword evidence="2" id="KW-1185">Reference proteome</keyword>